<gene>
    <name evidence="15" type="ORF">K3721_20645</name>
</gene>
<dbReference type="Gene3D" id="3.30.450.40">
    <property type="match status" value="1"/>
</dbReference>
<evidence type="ECO:0000259" key="13">
    <source>
        <dbReference type="PROSITE" id="PS50046"/>
    </source>
</evidence>
<dbReference type="InterPro" id="IPR043150">
    <property type="entry name" value="Phytochrome_PHY_sf"/>
</dbReference>
<feature type="domain" description="Histidine kinase" evidence="14">
    <location>
        <begin position="526"/>
        <end position="739"/>
    </location>
</feature>
<dbReference type="Pfam" id="PF08446">
    <property type="entry name" value="PAS_2"/>
    <property type="match status" value="1"/>
</dbReference>
<sequence>MNLSLSRFFEQTPAANLDTCDREPVHLTGMIQKDTGLLVLDRADGRIVGVSENLHEIIGMPADALLGAGIETVSEDIAGQLAELTDSPHISHEILDAQFEADGAVYDVVTHTHAGRRFVEFIRNEAPSASLVRKRMRRCGSACSQIMGAVTFEEAMQVAANAVRDLTGMSRVKVYRFLPDWSGATIAESRDDQMVSMLGMHFPDTDIPKQVRELMTIVPYRFVGSVQDENVAIRALAGHAGELDMTWSMGRAVSVMHTAYLRNIGASSSFSCSLMDKGKLWGLIACHHVDEAIVPSDSWALAQEIGTALMLRYDQAQRTETADMISQLRRIESNFAAELRQTGDVEDVIKTLVPVLQKFLRADGFAFQYGLNLHTSGETPPPEFIRDLIRWTKDNLTGEDQFQTISLQLIYPDSAPYKDVACGVLVQPIVVHRVCQLIWFRGPITQKVTWAGRPDAKMVADEKTGVTLGPRTSFDKWVEEHSDQSLPWEEAELQAAREIFQEFLDIISSQLLLKEENSSLRRFAHMAAHDLKAPLRGISSALQWMEEDEADPASVEEHRHLAAQQAKKLQRLTESLLELAVLQEQKPKMVTVDLGLLAQQAIELLGHDIAAADAEVRIDGLPSCVAAPDLLIRVFLNLIGNALKYGRSADRPLRIAVSSEDDGSWHRIVIEDNGPGIPPQYAERIFEPSQRLVTDDKVEGSGFGLSICAEIVKLHNGRIFADKTSETGARFVMELPKAPLQ</sequence>
<evidence type="ECO:0000313" key="15">
    <source>
        <dbReference type="EMBL" id="UWQ56203.1"/>
    </source>
</evidence>
<evidence type="ECO:0000259" key="14">
    <source>
        <dbReference type="PROSITE" id="PS50109"/>
    </source>
</evidence>
<dbReference type="Proteomes" id="UP001058713">
    <property type="component" value="Plasmid unnamed4"/>
</dbReference>
<keyword evidence="5" id="KW-0716">Sensory transduction</keyword>
<dbReference type="InterPro" id="IPR036890">
    <property type="entry name" value="HATPase_C_sf"/>
</dbReference>
<evidence type="ECO:0000256" key="3">
    <source>
        <dbReference type="ARBA" id="ARBA00012438"/>
    </source>
</evidence>
<dbReference type="InterPro" id="IPR003018">
    <property type="entry name" value="GAF"/>
</dbReference>
<dbReference type="GO" id="GO:0000155">
    <property type="term" value="F:phosphorelay sensor kinase activity"/>
    <property type="evidence" value="ECO:0007669"/>
    <property type="project" value="InterPro"/>
</dbReference>
<keyword evidence="7" id="KW-0547">Nucleotide-binding</keyword>
<dbReference type="InterPro" id="IPR001294">
    <property type="entry name" value="Phytochrome"/>
</dbReference>
<geneLocation type="plasmid" evidence="15 16">
    <name>unnamed4</name>
</geneLocation>
<dbReference type="SUPFAM" id="SSF47384">
    <property type="entry name" value="Homodimeric domain of signal transducing histidine kinase"/>
    <property type="match status" value="1"/>
</dbReference>
<dbReference type="GO" id="GO:0030295">
    <property type="term" value="F:protein kinase activator activity"/>
    <property type="evidence" value="ECO:0007669"/>
    <property type="project" value="TreeGrafter"/>
</dbReference>
<dbReference type="Gene3D" id="3.30.450.20">
    <property type="entry name" value="PAS domain"/>
    <property type="match status" value="1"/>
</dbReference>
<dbReference type="PANTHER" id="PTHR42878:SF7">
    <property type="entry name" value="SENSOR HISTIDINE KINASE GLRK"/>
    <property type="match status" value="1"/>
</dbReference>
<evidence type="ECO:0000256" key="2">
    <source>
        <dbReference type="ARBA" id="ARBA00006402"/>
    </source>
</evidence>
<keyword evidence="9" id="KW-0067">ATP-binding</keyword>
<dbReference type="GO" id="GO:0009584">
    <property type="term" value="P:detection of visible light"/>
    <property type="evidence" value="ECO:0007669"/>
    <property type="project" value="InterPro"/>
</dbReference>
<dbReference type="CDD" id="cd00075">
    <property type="entry name" value="HATPase"/>
    <property type="match status" value="1"/>
</dbReference>
<dbReference type="CDD" id="cd00082">
    <property type="entry name" value="HisKA"/>
    <property type="match status" value="1"/>
</dbReference>
<dbReference type="GO" id="GO:0006355">
    <property type="term" value="P:regulation of DNA-templated transcription"/>
    <property type="evidence" value="ECO:0007669"/>
    <property type="project" value="InterPro"/>
</dbReference>
<evidence type="ECO:0000256" key="9">
    <source>
        <dbReference type="ARBA" id="ARBA00022840"/>
    </source>
</evidence>
<keyword evidence="15" id="KW-0614">Plasmid</keyword>
<dbReference type="SUPFAM" id="SSF55785">
    <property type="entry name" value="PYP-like sensor domain (PAS domain)"/>
    <property type="match status" value="1"/>
</dbReference>
<evidence type="ECO:0000256" key="4">
    <source>
        <dbReference type="ARBA" id="ARBA00022543"/>
    </source>
</evidence>
<dbReference type="PANTHER" id="PTHR42878">
    <property type="entry name" value="TWO-COMPONENT HISTIDINE KINASE"/>
    <property type="match status" value="1"/>
</dbReference>
<evidence type="ECO:0000256" key="8">
    <source>
        <dbReference type="ARBA" id="ARBA00022777"/>
    </source>
</evidence>
<evidence type="ECO:0000256" key="11">
    <source>
        <dbReference type="ARBA" id="ARBA00023012"/>
    </source>
</evidence>
<dbReference type="GO" id="GO:0009881">
    <property type="term" value="F:photoreceptor activity"/>
    <property type="evidence" value="ECO:0007669"/>
    <property type="project" value="UniProtKB-KW"/>
</dbReference>
<dbReference type="InterPro" id="IPR003594">
    <property type="entry name" value="HATPase_dom"/>
</dbReference>
<evidence type="ECO:0000256" key="1">
    <source>
        <dbReference type="ARBA" id="ARBA00000085"/>
    </source>
</evidence>
<dbReference type="Gene3D" id="3.30.450.270">
    <property type="match status" value="1"/>
</dbReference>
<comment type="catalytic activity">
    <reaction evidence="1">
        <text>ATP + protein L-histidine = ADP + protein N-phospho-L-histidine.</text>
        <dbReference type="EC" id="2.7.13.3"/>
    </reaction>
</comment>
<dbReference type="InterPro" id="IPR013515">
    <property type="entry name" value="Phytochrome_cen-reg"/>
</dbReference>
<dbReference type="Pfam" id="PF00512">
    <property type="entry name" value="HisKA"/>
    <property type="match status" value="1"/>
</dbReference>
<dbReference type="Gene3D" id="1.10.287.130">
    <property type="match status" value="1"/>
</dbReference>
<dbReference type="InterPro" id="IPR005467">
    <property type="entry name" value="His_kinase_dom"/>
</dbReference>
<evidence type="ECO:0000256" key="12">
    <source>
        <dbReference type="ARBA" id="ARBA00023170"/>
    </source>
</evidence>
<evidence type="ECO:0000256" key="10">
    <source>
        <dbReference type="ARBA" id="ARBA00022991"/>
    </source>
</evidence>
<dbReference type="EMBL" id="CP081074">
    <property type="protein sequence ID" value="UWQ56203.1"/>
    <property type="molecule type" value="Genomic_DNA"/>
</dbReference>
<dbReference type="EC" id="2.7.13.3" evidence="3"/>
<dbReference type="AlphaFoldDB" id="A0A9Q9HJD6"/>
<dbReference type="InterPro" id="IPR013654">
    <property type="entry name" value="PAS_2"/>
</dbReference>
<dbReference type="SUPFAM" id="SSF55874">
    <property type="entry name" value="ATPase domain of HSP90 chaperone/DNA topoisomerase II/histidine kinase"/>
    <property type="match status" value="1"/>
</dbReference>
<evidence type="ECO:0000256" key="5">
    <source>
        <dbReference type="ARBA" id="ARBA00022606"/>
    </source>
</evidence>
<keyword evidence="12" id="KW-0675">Receptor</keyword>
<keyword evidence="8" id="KW-0418">Kinase</keyword>
<comment type="similarity">
    <text evidence="2">In the N-terminal section; belongs to the phytochrome family.</text>
</comment>
<dbReference type="RefSeq" id="WP_259972951.1">
    <property type="nucleotide sequence ID" value="NZ_CP081074.1"/>
</dbReference>
<dbReference type="PROSITE" id="PS50046">
    <property type="entry name" value="PHYTOCHROME_2"/>
    <property type="match status" value="1"/>
</dbReference>
<dbReference type="InterPro" id="IPR029016">
    <property type="entry name" value="GAF-like_dom_sf"/>
</dbReference>
<dbReference type="GO" id="GO:0007234">
    <property type="term" value="P:osmosensory signaling via phosphorelay pathway"/>
    <property type="evidence" value="ECO:0007669"/>
    <property type="project" value="TreeGrafter"/>
</dbReference>
<name>A0A9Q9HJD6_LEICA</name>
<protein>
    <recommendedName>
        <fullName evidence="3">histidine kinase</fullName>
        <ecNumber evidence="3">2.7.13.3</ecNumber>
    </recommendedName>
</protein>
<dbReference type="PRINTS" id="PR01033">
    <property type="entry name" value="PHYTOCHROME"/>
</dbReference>
<feature type="domain" description="Phytochrome chromophore attachment site" evidence="13">
    <location>
        <begin position="151"/>
        <end position="308"/>
    </location>
</feature>
<dbReference type="GO" id="GO:0005524">
    <property type="term" value="F:ATP binding"/>
    <property type="evidence" value="ECO:0007669"/>
    <property type="project" value="UniProtKB-KW"/>
</dbReference>
<evidence type="ECO:0000313" key="16">
    <source>
        <dbReference type="Proteomes" id="UP001058713"/>
    </source>
</evidence>
<dbReference type="InterPro" id="IPR035965">
    <property type="entry name" value="PAS-like_dom_sf"/>
</dbReference>
<organism evidence="15 16">
    <name type="scientific">Leisingera caerulea</name>
    <name type="common">Phaeobacter caeruleus</name>
    <dbReference type="NCBI Taxonomy" id="506591"/>
    <lineage>
        <taxon>Bacteria</taxon>
        <taxon>Pseudomonadati</taxon>
        <taxon>Pseudomonadota</taxon>
        <taxon>Alphaproteobacteria</taxon>
        <taxon>Rhodobacterales</taxon>
        <taxon>Roseobacteraceae</taxon>
        <taxon>Leisingera</taxon>
    </lineage>
</organism>
<dbReference type="SMART" id="SM00387">
    <property type="entry name" value="HATPase_c"/>
    <property type="match status" value="1"/>
</dbReference>
<dbReference type="Pfam" id="PF02518">
    <property type="entry name" value="HATPase_c"/>
    <property type="match status" value="1"/>
</dbReference>
<accession>A0A9Q9HJD6</accession>
<keyword evidence="10" id="KW-0157">Chromophore</keyword>
<dbReference type="Gene3D" id="3.30.565.10">
    <property type="entry name" value="Histidine kinase-like ATPase, C-terminal domain"/>
    <property type="match status" value="1"/>
</dbReference>
<reference evidence="15" key="1">
    <citation type="submission" date="2021-08" db="EMBL/GenBank/DDBJ databases">
        <authorList>
            <person name="Nwanade C."/>
            <person name="Wang M."/>
            <person name="Masoudi A."/>
            <person name="Yu Z."/>
            <person name="Liu J."/>
        </authorList>
    </citation>
    <scope>NUCLEOTIDE SEQUENCE</scope>
    <source>
        <strain evidence="15">S122</strain>
        <plasmid evidence="15">unnamed4</plasmid>
    </source>
</reference>
<keyword evidence="11" id="KW-0902">Two-component regulatory system</keyword>
<keyword evidence="6" id="KW-0808">Transferase</keyword>
<dbReference type="InterPro" id="IPR003661">
    <property type="entry name" value="HisK_dim/P_dom"/>
</dbReference>
<dbReference type="PROSITE" id="PS50109">
    <property type="entry name" value="HIS_KIN"/>
    <property type="match status" value="1"/>
</dbReference>
<proteinExistence type="inferred from homology"/>
<dbReference type="InterPro" id="IPR050351">
    <property type="entry name" value="BphY/WalK/GraS-like"/>
</dbReference>
<dbReference type="InterPro" id="IPR016132">
    <property type="entry name" value="Phyto_chromo_attachment"/>
</dbReference>
<dbReference type="InterPro" id="IPR036097">
    <property type="entry name" value="HisK_dim/P_sf"/>
</dbReference>
<dbReference type="GO" id="GO:0000156">
    <property type="term" value="F:phosphorelay response regulator activity"/>
    <property type="evidence" value="ECO:0007669"/>
    <property type="project" value="TreeGrafter"/>
</dbReference>
<dbReference type="Pfam" id="PF01590">
    <property type="entry name" value="GAF"/>
    <property type="match status" value="1"/>
</dbReference>
<evidence type="ECO:0000256" key="7">
    <source>
        <dbReference type="ARBA" id="ARBA00022741"/>
    </source>
</evidence>
<evidence type="ECO:0000256" key="6">
    <source>
        <dbReference type="ARBA" id="ARBA00022679"/>
    </source>
</evidence>
<dbReference type="SUPFAM" id="SSF55781">
    <property type="entry name" value="GAF domain-like"/>
    <property type="match status" value="2"/>
</dbReference>
<dbReference type="SMART" id="SM00388">
    <property type="entry name" value="HisKA"/>
    <property type="match status" value="1"/>
</dbReference>
<dbReference type="KEGG" id="lcae:K3721_20645"/>
<dbReference type="Pfam" id="PF00360">
    <property type="entry name" value="PHY"/>
    <property type="match status" value="1"/>
</dbReference>
<keyword evidence="4" id="KW-0600">Photoreceptor protein</keyword>